<dbReference type="GO" id="GO:0016757">
    <property type="term" value="F:glycosyltransferase activity"/>
    <property type="evidence" value="ECO:0007669"/>
    <property type="project" value="TreeGrafter"/>
</dbReference>
<evidence type="ECO:0000313" key="5">
    <source>
        <dbReference type="Proteomes" id="UP000290637"/>
    </source>
</evidence>
<sequence length="276" mass="31685">MRLGITSIQRNRQPWIVEWLAFHMLAGFDRFYVYCHKCEDGMDGTLARLARHYPITVYRIGDCDKPQLAAYQHAWDKHQQEVDWMAFIDGDEFLFPTRAANMAEALAPYQDKALSALAVYWICYGSNGHVGDPGGLLLEDYPRHSEPGFGPNRHVKSIVRAGQPVRCTGSHLFTTPHGTVDEQLRPLTAPMLRDPTLSPTYEHFRINHYVTQHYDYFKQVKQDIGAADRTPHIVRPDHWFVGHDRNECDDGVASRFLPALKRKVAELQAVLKTENR</sequence>
<keyword evidence="4" id="KW-0808">Transferase</keyword>
<keyword evidence="5" id="KW-1185">Reference proteome</keyword>
<keyword evidence="3" id="KW-0472">Membrane</keyword>
<dbReference type="SUPFAM" id="SSF53448">
    <property type="entry name" value="Nucleotide-diphospho-sugar transferases"/>
    <property type="match status" value="1"/>
</dbReference>
<gene>
    <name evidence="4" type="ORF">EWM63_17240</name>
</gene>
<dbReference type="EMBL" id="CP035913">
    <property type="protein sequence ID" value="QBE64516.1"/>
    <property type="molecule type" value="Genomic_DNA"/>
</dbReference>
<evidence type="ECO:0000313" key="4">
    <source>
        <dbReference type="EMBL" id="QBE64516.1"/>
    </source>
</evidence>
<comment type="subcellular location">
    <subcellularLocation>
        <location evidence="1">Membrane</location>
        <topology evidence="1">Single-pass membrane protein</topology>
    </subcellularLocation>
</comment>
<proteinExistence type="predicted"/>
<dbReference type="KEGG" id="plue:EWM63_17240"/>
<keyword evidence="2" id="KW-0812">Transmembrane</keyword>
<evidence type="ECO:0000256" key="3">
    <source>
        <dbReference type="ARBA" id="ARBA00022989"/>
    </source>
</evidence>
<organism evidence="4 5">
    <name type="scientific">Pseudoduganella lutea</name>
    <dbReference type="NCBI Taxonomy" id="321985"/>
    <lineage>
        <taxon>Bacteria</taxon>
        <taxon>Pseudomonadati</taxon>
        <taxon>Pseudomonadota</taxon>
        <taxon>Betaproteobacteria</taxon>
        <taxon>Burkholderiales</taxon>
        <taxon>Oxalobacteraceae</taxon>
        <taxon>Telluria group</taxon>
        <taxon>Pseudoduganella</taxon>
    </lineage>
</organism>
<dbReference type="GO" id="GO:0005737">
    <property type="term" value="C:cytoplasm"/>
    <property type="evidence" value="ECO:0007669"/>
    <property type="project" value="TreeGrafter"/>
</dbReference>
<dbReference type="PANTHER" id="PTHR21461">
    <property type="entry name" value="GLYCOSYLTRANSFERASE FAMILY 92 PROTEIN"/>
    <property type="match status" value="1"/>
</dbReference>
<dbReference type="PANTHER" id="PTHR21461:SF69">
    <property type="entry name" value="GLYCOSYLTRANSFERASE FAMILY 92 PROTEIN"/>
    <property type="match status" value="1"/>
</dbReference>
<reference evidence="4 5" key="1">
    <citation type="submission" date="2019-02" db="EMBL/GenBank/DDBJ databases">
        <title>Draft Genome Sequences of Six Type Strains of the Genus Massilia.</title>
        <authorList>
            <person name="Miess H."/>
            <person name="Frediansyhah A."/>
            <person name="Gross H."/>
        </authorList>
    </citation>
    <scope>NUCLEOTIDE SEQUENCE [LARGE SCALE GENOMIC DNA]</scope>
    <source>
        <strain evidence="4 5">DSM 17473</strain>
    </source>
</reference>
<dbReference type="RefSeq" id="WP_130187634.1">
    <property type="nucleotide sequence ID" value="NZ_CP035913.1"/>
</dbReference>
<dbReference type="OrthoDB" id="7981249at2"/>
<accession>A0A4P6KZG2</accession>
<dbReference type="AlphaFoldDB" id="A0A4P6KZG2"/>
<evidence type="ECO:0000256" key="2">
    <source>
        <dbReference type="ARBA" id="ARBA00022692"/>
    </source>
</evidence>
<dbReference type="Proteomes" id="UP000290637">
    <property type="component" value="Chromosome"/>
</dbReference>
<evidence type="ECO:0000256" key="1">
    <source>
        <dbReference type="ARBA" id="ARBA00004167"/>
    </source>
</evidence>
<dbReference type="InterPro" id="IPR029044">
    <property type="entry name" value="Nucleotide-diphossugar_trans"/>
</dbReference>
<dbReference type="Pfam" id="PF13704">
    <property type="entry name" value="Glyco_tranf_2_4"/>
    <property type="match status" value="1"/>
</dbReference>
<dbReference type="GO" id="GO:0016020">
    <property type="term" value="C:membrane"/>
    <property type="evidence" value="ECO:0007669"/>
    <property type="project" value="UniProtKB-SubCell"/>
</dbReference>
<protein>
    <submittedName>
        <fullName evidence="4">Glycosyltransferase family 2 protein</fullName>
    </submittedName>
</protein>
<name>A0A4P6KZG2_9BURK</name>
<keyword evidence="3" id="KW-1133">Transmembrane helix</keyword>